<dbReference type="PANTHER" id="PTHR43464">
    <property type="entry name" value="METHYLTRANSFERASE"/>
    <property type="match status" value="1"/>
</dbReference>
<dbReference type="RefSeq" id="WP_083185788.1">
    <property type="nucleotide sequence ID" value="NZ_CBCRZR010000004.1"/>
</dbReference>
<dbReference type="GO" id="GO:0032259">
    <property type="term" value="P:methylation"/>
    <property type="evidence" value="ECO:0007669"/>
    <property type="project" value="UniProtKB-KW"/>
</dbReference>
<keyword evidence="2" id="KW-0808">Transferase</keyword>
<dbReference type="InterPro" id="IPR029063">
    <property type="entry name" value="SAM-dependent_MTases_sf"/>
</dbReference>
<dbReference type="Pfam" id="PF05401">
    <property type="entry name" value="NodS"/>
    <property type="match status" value="1"/>
</dbReference>
<dbReference type="PANTHER" id="PTHR43464:SF19">
    <property type="entry name" value="UBIQUINONE BIOSYNTHESIS O-METHYLTRANSFERASE, MITOCHONDRIAL"/>
    <property type="match status" value="1"/>
</dbReference>
<evidence type="ECO:0000313" key="4">
    <source>
        <dbReference type="EMBL" id="ORC55750.1"/>
    </source>
</evidence>
<dbReference type="InterPro" id="IPR008715">
    <property type="entry name" value="SAM-MeTfrase_NodS-like"/>
</dbReference>
<dbReference type="STRING" id="1958950.BZK31_24130"/>
<evidence type="ECO:0000256" key="2">
    <source>
        <dbReference type="ARBA" id="ARBA00022679"/>
    </source>
</evidence>
<evidence type="ECO:0000313" key="5">
    <source>
        <dbReference type="Proteomes" id="UP000192815"/>
    </source>
</evidence>
<organism evidence="4 5">
    <name type="scientific">Pseudomonas floridensis</name>
    <dbReference type="NCBI Taxonomy" id="1958950"/>
    <lineage>
        <taxon>Bacteria</taxon>
        <taxon>Pseudomonadati</taxon>
        <taxon>Pseudomonadota</taxon>
        <taxon>Gammaproteobacteria</taxon>
        <taxon>Pseudomonadales</taxon>
        <taxon>Pseudomonadaceae</taxon>
        <taxon>Pseudomonas</taxon>
    </lineage>
</organism>
<comment type="caution">
    <text evidence="4">The sequence shown here is derived from an EMBL/GenBank/DDBJ whole genome shotgun (WGS) entry which is preliminary data.</text>
</comment>
<proteinExistence type="predicted"/>
<dbReference type="CDD" id="cd02440">
    <property type="entry name" value="AdoMet_MTases"/>
    <property type="match status" value="1"/>
</dbReference>
<dbReference type="OrthoDB" id="116799at2"/>
<evidence type="ECO:0000256" key="1">
    <source>
        <dbReference type="ARBA" id="ARBA00022603"/>
    </source>
</evidence>
<keyword evidence="1 4" id="KW-0489">Methyltransferase</keyword>
<gene>
    <name evidence="4" type="ORF">BZK31_24130</name>
</gene>
<sequence>MSVADSYFDALFRHDSDPWAFKQRWYERRKRALCMAALPRERYSSIFEPGCANGELSAELASRCEHLLCCDTSQRAVELARERLGEFSHVSVVQARLPQQWPAGQFDLIVLSELGYYLDLEDLHRWIDCALKALSPDGQLLACHWRPDIEECPLTAQRVHDVLTERLSMHRLFSHHEQDFLLDLWSRDGRSVAEQEFWDDRHSDTGS</sequence>
<name>A0A1X0N090_9PSED</name>
<dbReference type="Gene3D" id="3.40.50.150">
    <property type="entry name" value="Vaccinia Virus protein VP39"/>
    <property type="match status" value="1"/>
</dbReference>
<dbReference type="GO" id="GO:0009312">
    <property type="term" value="P:oligosaccharide biosynthetic process"/>
    <property type="evidence" value="ECO:0007669"/>
    <property type="project" value="InterPro"/>
</dbReference>
<evidence type="ECO:0000256" key="3">
    <source>
        <dbReference type="ARBA" id="ARBA00022691"/>
    </source>
</evidence>
<protein>
    <submittedName>
        <fullName evidence="4">SAM-dependent methyltransferase</fullName>
    </submittedName>
</protein>
<reference evidence="5" key="1">
    <citation type="submission" date="2017-02" db="EMBL/GenBank/DDBJ databases">
        <title>Pseudomonas floridae sp. nov., a novel pathogenic bacterial species isolated from tomato.</title>
        <authorList>
            <person name="Timilsina S."/>
            <person name="Vallad G.E."/>
            <person name="Jones J.B."/>
        </authorList>
    </citation>
    <scope>NUCLEOTIDE SEQUENCE [LARGE SCALE GENOMIC DNA]</scope>
    <source>
        <strain evidence="5">GEV388</strain>
    </source>
</reference>
<dbReference type="EMBL" id="MUIO01000110">
    <property type="protein sequence ID" value="ORC55750.1"/>
    <property type="molecule type" value="Genomic_DNA"/>
</dbReference>
<keyword evidence="3" id="KW-0949">S-adenosyl-L-methionine</keyword>
<keyword evidence="5" id="KW-1185">Reference proteome</keyword>
<dbReference type="SUPFAM" id="SSF53335">
    <property type="entry name" value="S-adenosyl-L-methionine-dependent methyltransferases"/>
    <property type="match status" value="1"/>
</dbReference>
<dbReference type="AlphaFoldDB" id="A0A1X0N090"/>
<dbReference type="Proteomes" id="UP000192815">
    <property type="component" value="Unassembled WGS sequence"/>
</dbReference>
<dbReference type="GO" id="GO:0008757">
    <property type="term" value="F:S-adenosylmethionine-dependent methyltransferase activity"/>
    <property type="evidence" value="ECO:0007669"/>
    <property type="project" value="InterPro"/>
</dbReference>
<accession>A0A1X0N090</accession>